<evidence type="ECO:0000256" key="1">
    <source>
        <dbReference type="ARBA" id="ARBA00005647"/>
    </source>
</evidence>
<dbReference type="OrthoDB" id="10262490at2759"/>
<keyword evidence="5" id="KW-0687">Ribonucleoprotein</keyword>
<keyword evidence="6" id="KW-1185">Reference proteome</keyword>
<feature type="domain" description="TRASH" evidence="4">
    <location>
        <begin position="6"/>
        <end position="44"/>
    </location>
</feature>
<keyword evidence="5" id="KW-0689">Ribosomal protein</keyword>
<gene>
    <name evidence="5" type="ORF">BDV96DRAFT_589381</name>
</gene>
<dbReference type="AlphaFoldDB" id="A0A6A5YMV3"/>
<dbReference type="Gene3D" id="2.30.170.20">
    <property type="entry name" value="Ribosomal protein L24e"/>
    <property type="match status" value="1"/>
</dbReference>
<dbReference type="InterPro" id="IPR011017">
    <property type="entry name" value="TRASH_dom"/>
</dbReference>
<keyword evidence="3" id="KW-0690">Ribosome biogenesis</keyword>
<dbReference type="GO" id="GO:0005730">
    <property type="term" value="C:nucleolus"/>
    <property type="evidence" value="ECO:0007669"/>
    <property type="project" value="TreeGrafter"/>
</dbReference>
<dbReference type="SMART" id="SM00746">
    <property type="entry name" value="TRASH"/>
    <property type="match status" value="1"/>
</dbReference>
<dbReference type="InterPro" id="IPR000988">
    <property type="entry name" value="Ribosomal_eL24-rel_N"/>
</dbReference>
<dbReference type="SUPFAM" id="SSF57716">
    <property type="entry name" value="Glucocorticoid receptor-like (DNA-binding domain)"/>
    <property type="match status" value="1"/>
</dbReference>
<name>A0A6A5YMV3_9PLEO</name>
<dbReference type="Proteomes" id="UP000799770">
    <property type="component" value="Unassembled WGS sequence"/>
</dbReference>
<dbReference type="PANTHER" id="PTHR10792:SF8">
    <property type="entry name" value="RIBOSOME BIOGENESIS PROTEIN RLP24-RELATED"/>
    <property type="match status" value="1"/>
</dbReference>
<reference evidence="5" key="1">
    <citation type="journal article" date="2020" name="Stud. Mycol.">
        <title>101 Dothideomycetes genomes: a test case for predicting lifestyles and emergence of pathogens.</title>
        <authorList>
            <person name="Haridas S."/>
            <person name="Albert R."/>
            <person name="Binder M."/>
            <person name="Bloem J."/>
            <person name="Labutti K."/>
            <person name="Salamov A."/>
            <person name="Andreopoulos B."/>
            <person name="Baker S."/>
            <person name="Barry K."/>
            <person name="Bills G."/>
            <person name="Bluhm B."/>
            <person name="Cannon C."/>
            <person name="Castanera R."/>
            <person name="Culley D."/>
            <person name="Daum C."/>
            <person name="Ezra D."/>
            <person name="Gonzalez J."/>
            <person name="Henrissat B."/>
            <person name="Kuo A."/>
            <person name="Liang C."/>
            <person name="Lipzen A."/>
            <person name="Lutzoni F."/>
            <person name="Magnuson J."/>
            <person name="Mondo S."/>
            <person name="Nolan M."/>
            <person name="Ohm R."/>
            <person name="Pangilinan J."/>
            <person name="Park H.-J."/>
            <person name="Ramirez L."/>
            <person name="Alfaro M."/>
            <person name="Sun H."/>
            <person name="Tritt A."/>
            <person name="Yoshinaga Y."/>
            <person name="Zwiers L.-H."/>
            <person name="Turgeon B."/>
            <person name="Goodwin S."/>
            <person name="Spatafora J."/>
            <person name="Crous P."/>
            <person name="Grigoriev I."/>
        </authorList>
    </citation>
    <scope>NUCLEOTIDE SEQUENCE</scope>
    <source>
        <strain evidence="5">CBS 627.86</strain>
    </source>
</reference>
<dbReference type="GO" id="GO:0003735">
    <property type="term" value="F:structural constituent of ribosome"/>
    <property type="evidence" value="ECO:0007669"/>
    <property type="project" value="InterPro"/>
</dbReference>
<dbReference type="EMBL" id="ML977354">
    <property type="protein sequence ID" value="KAF2107488.1"/>
    <property type="molecule type" value="Genomic_DNA"/>
</dbReference>
<evidence type="ECO:0000256" key="3">
    <source>
        <dbReference type="ARBA" id="ARBA00022517"/>
    </source>
</evidence>
<organism evidence="5 6">
    <name type="scientific">Lophiotrema nucula</name>
    <dbReference type="NCBI Taxonomy" id="690887"/>
    <lineage>
        <taxon>Eukaryota</taxon>
        <taxon>Fungi</taxon>
        <taxon>Dikarya</taxon>
        <taxon>Ascomycota</taxon>
        <taxon>Pezizomycotina</taxon>
        <taxon>Dothideomycetes</taxon>
        <taxon>Pleosporomycetidae</taxon>
        <taxon>Pleosporales</taxon>
        <taxon>Lophiotremataceae</taxon>
        <taxon>Lophiotrema</taxon>
    </lineage>
</organism>
<protein>
    <recommendedName>
        <fullName evidence="2">Ribosome biogenesis protein RLP24</fullName>
    </recommendedName>
</protein>
<dbReference type="CDD" id="cd00472">
    <property type="entry name" value="Ribosomal_L24e_L24"/>
    <property type="match status" value="1"/>
</dbReference>
<dbReference type="PANTHER" id="PTHR10792">
    <property type="entry name" value="60S RIBOSOMAL PROTEIN L24"/>
    <property type="match status" value="1"/>
</dbReference>
<dbReference type="Pfam" id="PF01246">
    <property type="entry name" value="Ribosomal_L24e"/>
    <property type="match status" value="1"/>
</dbReference>
<evidence type="ECO:0000313" key="6">
    <source>
        <dbReference type="Proteomes" id="UP000799770"/>
    </source>
</evidence>
<dbReference type="GO" id="GO:0042273">
    <property type="term" value="P:ribosomal large subunit biogenesis"/>
    <property type="evidence" value="ECO:0007669"/>
    <property type="project" value="TreeGrafter"/>
</dbReference>
<sequence length="70" mass="7994">MRIETCYFCSAPVYPSKGITFVRNDARAFRFCKSKCHKVSDSVLPPYTAFLSQLATVLRTTQTLSLSKRR</sequence>
<dbReference type="GO" id="GO:0005840">
    <property type="term" value="C:ribosome"/>
    <property type="evidence" value="ECO:0007669"/>
    <property type="project" value="UniProtKB-KW"/>
</dbReference>
<evidence type="ECO:0000256" key="2">
    <source>
        <dbReference type="ARBA" id="ARBA00018397"/>
    </source>
</evidence>
<dbReference type="InterPro" id="IPR056366">
    <property type="entry name" value="Ribosomal_eL24"/>
</dbReference>
<evidence type="ECO:0000313" key="5">
    <source>
        <dbReference type="EMBL" id="KAF2107488.1"/>
    </source>
</evidence>
<evidence type="ECO:0000259" key="4">
    <source>
        <dbReference type="SMART" id="SM00746"/>
    </source>
</evidence>
<accession>A0A6A5YMV3</accession>
<proteinExistence type="inferred from homology"/>
<dbReference type="InterPro" id="IPR038630">
    <property type="entry name" value="L24e/L24_sf"/>
</dbReference>
<comment type="similarity">
    <text evidence="1">Belongs to the eukaryotic ribosomal protein eL24 family.</text>
</comment>